<evidence type="ECO:0000313" key="2">
    <source>
        <dbReference type="Proteomes" id="UP000076727"/>
    </source>
</evidence>
<sequence length="165" mass="17584">MPLSHKVQSAIKSRADALARTPSPNFAPPSHVQFAPMCAFQKTVLSLYPLQTLPVCTLPLGPLGRAVARAPMVCTFPPTLPNAGCVLDVSSAAAESVASTFVSPQHDTSLSVSDDLGIAVALSGRTRPVTVGEAERSAVARRRRRHFARKRQLLARSSVSRNECV</sequence>
<keyword evidence="2" id="KW-1185">Reference proteome</keyword>
<proteinExistence type="predicted"/>
<reference evidence="1 2" key="1">
    <citation type="journal article" date="2016" name="Mol. Biol. Evol.">
        <title>Comparative Genomics of Early-Diverging Mushroom-Forming Fungi Provides Insights into the Origins of Lignocellulose Decay Capabilities.</title>
        <authorList>
            <person name="Nagy L.G."/>
            <person name="Riley R."/>
            <person name="Tritt A."/>
            <person name="Adam C."/>
            <person name="Daum C."/>
            <person name="Floudas D."/>
            <person name="Sun H."/>
            <person name="Yadav J.S."/>
            <person name="Pangilinan J."/>
            <person name="Larsson K.H."/>
            <person name="Matsuura K."/>
            <person name="Barry K."/>
            <person name="Labutti K."/>
            <person name="Kuo R."/>
            <person name="Ohm R.A."/>
            <person name="Bhattacharya S.S."/>
            <person name="Shirouzu T."/>
            <person name="Yoshinaga Y."/>
            <person name="Martin F.M."/>
            <person name="Grigoriev I.V."/>
            <person name="Hibbett D.S."/>
        </authorList>
    </citation>
    <scope>NUCLEOTIDE SEQUENCE [LARGE SCALE GENOMIC DNA]</scope>
    <source>
        <strain evidence="1 2">L-15889</strain>
    </source>
</reference>
<accession>A0A165Q897</accession>
<protein>
    <submittedName>
        <fullName evidence="1">Uncharacterized protein</fullName>
    </submittedName>
</protein>
<organism evidence="1 2">
    <name type="scientific">Daedalea quercina L-15889</name>
    <dbReference type="NCBI Taxonomy" id="1314783"/>
    <lineage>
        <taxon>Eukaryota</taxon>
        <taxon>Fungi</taxon>
        <taxon>Dikarya</taxon>
        <taxon>Basidiomycota</taxon>
        <taxon>Agaricomycotina</taxon>
        <taxon>Agaricomycetes</taxon>
        <taxon>Polyporales</taxon>
        <taxon>Fomitopsis</taxon>
    </lineage>
</organism>
<gene>
    <name evidence="1" type="ORF">DAEQUDRAFT_277884</name>
</gene>
<dbReference type="Proteomes" id="UP000076727">
    <property type="component" value="Unassembled WGS sequence"/>
</dbReference>
<dbReference type="EMBL" id="KV429060">
    <property type="protein sequence ID" value="KZT69140.1"/>
    <property type="molecule type" value="Genomic_DNA"/>
</dbReference>
<evidence type="ECO:0000313" key="1">
    <source>
        <dbReference type="EMBL" id="KZT69140.1"/>
    </source>
</evidence>
<dbReference type="AlphaFoldDB" id="A0A165Q897"/>
<name>A0A165Q897_9APHY</name>